<protein>
    <submittedName>
        <fullName evidence="1">LHCA3</fullName>
    </submittedName>
</protein>
<proteinExistence type="predicted"/>
<dbReference type="EMBL" id="GBRH01197502">
    <property type="protein sequence ID" value="JAE00394.1"/>
    <property type="molecule type" value="Transcribed_RNA"/>
</dbReference>
<name>A0A0A9RKE7_ARUDO</name>
<organism evidence="1">
    <name type="scientific">Arundo donax</name>
    <name type="common">Giant reed</name>
    <name type="synonym">Donax arundinaceus</name>
    <dbReference type="NCBI Taxonomy" id="35708"/>
    <lineage>
        <taxon>Eukaryota</taxon>
        <taxon>Viridiplantae</taxon>
        <taxon>Streptophyta</taxon>
        <taxon>Embryophyta</taxon>
        <taxon>Tracheophyta</taxon>
        <taxon>Spermatophyta</taxon>
        <taxon>Magnoliopsida</taxon>
        <taxon>Liliopsida</taxon>
        <taxon>Poales</taxon>
        <taxon>Poaceae</taxon>
        <taxon>PACMAD clade</taxon>
        <taxon>Arundinoideae</taxon>
        <taxon>Arundineae</taxon>
        <taxon>Arundo</taxon>
    </lineage>
</organism>
<reference evidence="1" key="1">
    <citation type="submission" date="2014-09" db="EMBL/GenBank/DDBJ databases">
        <authorList>
            <person name="Magalhaes I.L.F."/>
            <person name="Oliveira U."/>
            <person name="Santos F.R."/>
            <person name="Vidigal T.H.D.A."/>
            <person name="Brescovit A.D."/>
            <person name="Santos A.J."/>
        </authorList>
    </citation>
    <scope>NUCLEOTIDE SEQUENCE</scope>
    <source>
        <tissue evidence="1">Shoot tissue taken approximately 20 cm above the soil surface</tissue>
    </source>
</reference>
<sequence length="26" mass="3069">MLVWWCEHDVCMCCLFDHTLADRGAL</sequence>
<dbReference type="AlphaFoldDB" id="A0A0A9RKE7"/>
<evidence type="ECO:0000313" key="1">
    <source>
        <dbReference type="EMBL" id="JAE00394.1"/>
    </source>
</evidence>
<accession>A0A0A9RKE7</accession>
<reference evidence="1" key="2">
    <citation type="journal article" date="2015" name="Data Brief">
        <title>Shoot transcriptome of the giant reed, Arundo donax.</title>
        <authorList>
            <person name="Barrero R.A."/>
            <person name="Guerrero F.D."/>
            <person name="Moolhuijzen P."/>
            <person name="Goolsby J.A."/>
            <person name="Tidwell J."/>
            <person name="Bellgard S.E."/>
            <person name="Bellgard M.I."/>
        </authorList>
    </citation>
    <scope>NUCLEOTIDE SEQUENCE</scope>
    <source>
        <tissue evidence="1">Shoot tissue taken approximately 20 cm above the soil surface</tissue>
    </source>
</reference>